<comment type="caution">
    <text evidence="1">The sequence shown here is derived from an EMBL/GenBank/DDBJ whole genome shotgun (WGS) entry which is preliminary data.</text>
</comment>
<name>A0ABQ4NPJ2_9RHOB</name>
<dbReference type="InterPro" id="IPR006311">
    <property type="entry name" value="TAT_signal"/>
</dbReference>
<organism evidence="1 2">
    <name type="scientific">Jannaschia pagri</name>
    <dbReference type="NCBI Taxonomy" id="2829797"/>
    <lineage>
        <taxon>Bacteria</taxon>
        <taxon>Pseudomonadati</taxon>
        <taxon>Pseudomonadota</taxon>
        <taxon>Alphaproteobacteria</taxon>
        <taxon>Rhodobacterales</taxon>
        <taxon>Roseobacteraceae</taxon>
        <taxon>Jannaschia</taxon>
    </lineage>
</organism>
<gene>
    <name evidence="1" type="ORF">JANAI62_29580</name>
</gene>
<evidence type="ECO:0008006" key="3">
    <source>
        <dbReference type="Google" id="ProtNLM"/>
    </source>
</evidence>
<dbReference type="NCBIfam" id="NF041384">
    <property type="entry name" value="YHS_seleno_dom"/>
    <property type="match status" value="1"/>
</dbReference>
<sequence>MTPTRRNLILGGGLVVLAGSAGAAVLLRDRQLPPARVYSENGLAIRGTDPVAYFTEGRPVSGDPTLTHDWADTTWAFASVDNRDRFAADPTAYAPQYGGFCAWAVAEKGELFSTQPANWAVVDGKLYLNFNDSVQARWNEDVPGFIAKGDARWPDIVASV</sequence>
<evidence type="ECO:0000313" key="1">
    <source>
        <dbReference type="EMBL" id="GIT96335.1"/>
    </source>
</evidence>
<keyword evidence="2" id="KW-1185">Reference proteome</keyword>
<evidence type="ECO:0000313" key="2">
    <source>
        <dbReference type="Proteomes" id="UP000786693"/>
    </source>
</evidence>
<protein>
    <recommendedName>
        <fullName evidence="3">YHS domain-containing protein</fullName>
    </recommendedName>
</protein>
<accession>A0ABQ4NPJ2</accession>
<dbReference type="RefSeq" id="WP_220749825.1">
    <property type="nucleotide sequence ID" value="NZ_BPFH01000005.1"/>
</dbReference>
<proteinExistence type="predicted"/>
<dbReference type="EMBL" id="BPFH01000005">
    <property type="protein sequence ID" value="GIT96335.1"/>
    <property type="molecule type" value="Genomic_DNA"/>
</dbReference>
<reference evidence="1 2" key="1">
    <citation type="submission" date="2021-05" db="EMBL/GenBank/DDBJ databases">
        <title>Bacteria Genome sequencing.</title>
        <authorList>
            <person name="Takabe Y."/>
            <person name="Nakajima Y."/>
            <person name="Suzuki S."/>
            <person name="Shiozaki T."/>
        </authorList>
    </citation>
    <scope>NUCLEOTIDE SEQUENCE [LARGE SCALE GENOMIC DNA]</scope>
    <source>
        <strain evidence="1 2">AI_62</strain>
    </source>
</reference>
<dbReference type="PROSITE" id="PS51318">
    <property type="entry name" value="TAT"/>
    <property type="match status" value="1"/>
</dbReference>
<dbReference type="Proteomes" id="UP000786693">
    <property type="component" value="Unassembled WGS sequence"/>
</dbReference>